<accession>A0A1J5SDN6</accession>
<dbReference type="AlphaFoldDB" id="A0A1J5SDN6"/>
<evidence type="ECO:0000313" key="2">
    <source>
        <dbReference type="EMBL" id="OIR06519.1"/>
    </source>
</evidence>
<reference evidence="2" key="1">
    <citation type="submission" date="2016-10" db="EMBL/GenBank/DDBJ databases">
        <title>Sequence of Gallionella enrichment culture.</title>
        <authorList>
            <person name="Poehlein A."/>
            <person name="Muehling M."/>
            <person name="Daniel R."/>
        </authorList>
    </citation>
    <scope>NUCLEOTIDE SEQUENCE</scope>
</reference>
<sequence>MAAEYRAMLLRPKFGLSLSTVAALLATFGPADQVPLRRAPALPDPEDEVFLAAALTTADKILVTGNRAHFHKASCLPVRVLSPSEAVQKLGKR</sequence>
<proteinExistence type="predicted"/>
<protein>
    <recommendedName>
        <fullName evidence="1">PIN domain-containing protein</fullName>
    </recommendedName>
</protein>
<dbReference type="Pfam" id="PF13470">
    <property type="entry name" value="PIN_3"/>
    <property type="match status" value="1"/>
</dbReference>
<evidence type="ECO:0000259" key="1">
    <source>
        <dbReference type="Pfam" id="PF13470"/>
    </source>
</evidence>
<comment type="caution">
    <text evidence="2">The sequence shown here is derived from an EMBL/GenBank/DDBJ whole genome shotgun (WGS) entry which is preliminary data.</text>
</comment>
<gene>
    <name evidence="2" type="ORF">GALL_114370</name>
</gene>
<organism evidence="2">
    <name type="scientific">mine drainage metagenome</name>
    <dbReference type="NCBI Taxonomy" id="410659"/>
    <lineage>
        <taxon>unclassified sequences</taxon>
        <taxon>metagenomes</taxon>
        <taxon>ecological metagenomes</taxon>
    </lineage>
</organism>
<dbReference type="EMBL" id="MLJW01000043">
    <property type="protein sequence ID" value="OIR06519.1"/>
    <property type="molecule type" value="Genomic_DNA"/>
</dbReference>
<name>A0A1J5SDN6_9ZZZZ</name>
<feature type="domain" description="PIN" evidence="1">
    <location>
        <begin position="2"/>
        <end position="68"/>
    </location>
</feature>
<dbReference type="InterPro" id="IPR002716">
    <property type="entry name" value="PIN_dom"/>
</dbReference>